<feature type="domain" description="DNA-directed RNA polymerase subunit 2 hybrid-binding" evidence="8">
    <location>
        <begin position="238"/>
        <end position="469"/>
    </location>
</feature>
<keyword evidence="4" id="KW-0808">Transferase</keyword>
<comment type="caution">
    <text evidence="10">The sequence shown here is derived from an EMBL/GenBank/DDBJ whole genome shotgun (WGS) entry which is preliminary data.</text>
</comment>
<dbReference type="GO" id="GO:0032549">
    <property type="term" value="F:ribonucleoside binding"/>
    <property type="evidence" value="ECO:0007669"/>
    <property type="project" value="InterPro"/>
</dbReference>
<dbReference type="InterPro" id="IPR014724">
    <property type="entry name" value="RNA_pol_RPB2_OB-fold"/>
</dbReference>
<dbReference type="EC" id="2.7.7.6" evidence="2"/>
<dbReference type="EMBL" id="QGKW02001988">
    <property type="protein sequence ID" value="KAF2551584.1"/>
    <property type="molecule type" value="Genomic_DNA"/>
</dbReference>
<dbReference type="GO" id="GO:0006351">
    <property type="term" value="P:DNA-templated transcription"/>
    <property type="evidence" value="ECO:0007669"/>
    <property type="project" value="InterPro"/>
</dbReference>
<dbReference type="GO" id="GO:0000428">
    <property type="term" value="C:DNA-directed RNA polymerase complex"/>
    <property type="evidence" value="ECO:0007669"/>
    <property type="project" value="UniProtKB-KW"/>
</dbReference>
<evidence type="ECO:0000259" key="9">
    <source>
        <dbReference type="Pfam" id="PF04561"/>
    </source>
</evidence>
<dbReference type="Gene3D" id="2.40.270.10">
    <property type="entry name" value="DNA-directed RNA polymerase, subunit 2, domain 6"/>
    <property type="match status" value="1"/>
</dbReference>
<proteinExistence type="inferred from homology"/>
<evidence type="ECO:0000256" key="2">
    <source>
        <dbReference type="ARBA" id="ARBA00012418"/>
    </source>
</evidence>
<evidence type="ECO:0000256" key="7">
    <source>
        <dbReference type="ARBA" id="ARBA00048552"/>
    </source>
</evidence>
<keyword evidence="5" id="KW-0548">Nucleotidyltransferase</keyword>
<sequence>MCRLADMTYAAPIFVDIEYVHGSHGQTTISAKDNVTIGRMPIMLRSCRCVLHGKDEEELARLGECPLDPGGYFVIKGTEKIPIIIVLKAMGMESDQEIVQMVGRDPRFSASLLPSMEASIMATCFFRLCHFIQPVECISEGVTTRQEALDYLEAKVKKSSYGPPEKVFILYSAIKLLDGKALYILRALFLAHVPVRDNNYRQKCFYVGVMLRRMIEAMLNKDAMDDKDYVGNKRLELSGQLISLLFEDLFKTMTTEAIKKVDGILQKPTRASRFDFSQILDDDGIASPGEIIRPNDVYINKQVPVDTRNNITSQQSDSQYRPAREYFKGPEGETQVVDRVALCSDKNGNLCIKYIIRHTRRPELGDKFSSRHGQKGVCGTIVQQEDFPFSERGICPDLIMNPHGFPSRMTVGKMIELLGSKAGVSSGRFHYGSAFGERSGHADKVEAISKTLVKHGFSYSGKDLLYSGTAL</sequence>
<protein>
    <recommendedName>
        <fullName evidence="2">DNA-directed RNA polymerase</fullName>
        <ecNumber evidence="2">2.7.7.6</ecNumber>
    </recommendedName>
</protein>
<dbReference type="Gene3D" id="2.40.50.150">
    <property type="match status" value="1"/>
</dbReference>
<dbReference type="InterPro" id="IPR037034">
    <property type="entry name" value="RNA_pol_Rpb2_2_sf"/>
</dbReference>
<evidence type="ECO:0000256" key="3">
    <source>
        <dbReference type="ARBA" id="ARBA00022478"/>
    </source>
</evidence>
<evidence type="ECO:0000313" key="11">
    <source>
        <dbReference type="Proteomes" id="UP000712281"/>
    </source>
</evidence>
<feature type="domain" description="RNA polymerase Rpb2" evidence="9">
    <location>
        <begin position="75"/>
        <end position="236"/>
    </location>
</feature>
<accession>A0A8S9H3Z4</accession>
<name>A0A8S9H3Z4_BRACR</name>
<reference evidence="10" key="1">
    <citation type="submission" date="2019-12" db="EMBL/GenBank/DDBJ databases">
        <title>Genome sequencing and annotation of Brassica cretica.</title>
        <authorList>
            <person name="Studholme D.J."/>
            <person name="Sarris P.F."/>
        </authorList>
    </citation>
    <scope>NUCLEOTIDE SEQUENCE</scope>
    <source>
        <strain evidence="10">PFS-001/15</strain>
        <tissue evidence="10">Leaf</tissue>
    </source>
</reference>
<organism evidence="10 11">
    <name type="scientific">Brassica cretica</name>
    <name type="common">Mustard</name>
    <dbReference type="NCBI Taxonomy" id="69181"/>
    <lineage>
        <taxon>Eukaryota</taxon>
        <taxon>Viridiplantae</taxon>
        <taxon>Streptophyta</taxon>
        <taxon>Embryophyta</taxon>
        <taxon>Tracheophyta</taxon>
        <taxon>Spermatophyta</taxon>
        <taxon>Magnoliopsida</taxon>
        <taxon>eudicotyledons</taxon>
        <taxon>Gunneridae</taxon>
        <taxon>Pentapetalae</taxon>
        <taxon>rosids</taxon>
        <taxon>malvids</taxon>
        <taxon>Brassicales</taxon>
        <taxon>Brassicaceae</taxon>
        <taxon>Brassiceae</taxon>
        <taxon>Brassica</taxon>
    </lineage>
</organism>
<dbReference type="GO" id="GO:0003899">
    <property type="term" value="F:DNA-directed RNA polymerase activity"/>
    <property type="evidence" value="ECO:0007669"/>
    <property type="project" value="UniProtKB-EC"/>
</dbReference>
<dbReference type="AlphaFoldDB" id="A0A8S9H3Z4"/>
<dbReference type="InterPro" id="IPR007642">
    <property type="entry name" value="RNA_pol_Rpb2_2"/>
</dbReference>
<dbReference type="SUPFAM" id="SSF64484">
    <property type="entry name" value="beta and beta-prime subunits of DNA dependent RNA-polymerase"/>
    <property type="match status" value="2"/>
</dbReference>
<evidence type="ECO:0000256" key="1">
    <source>
        <dbReference type="ARBA" id="ARBA00006835"/>
    </source>
</evidence>
<evidence type="ECO:0000256" key="6">
    <source>
        <dbReference type="ARBA" id="ARBA00023163"/>
    </source>
</evidence>
<comment type="catalytic activity">
    <reaction evidence="7">
        <text>RNA(n) + a ribonucleoside 5'-triphosphate = RNA(n+1) + diphosphate</text>
        <dbReference type="Rhea" id="RHEA:21248"/>
        <dbReference type="Rhea" id="RHEA-COMP:14527"/>
        <dbReference type="Rhea" id="RHEA-COMP:17342"/>
        <dbReference type="ChEBI" id="CHEBI:33019"/>
        <dbReference type="ChEBI" id="CHEBI:61557"/>
        <dbReference type="ChEBI" id="CHEBI:140395"/>
        <dbReference type="EC" id="2.7.7.6"/>
    </reaction>
</comment>
<dbReference type="InterPro" id="IPR015712">
    <property type="entry name" value="DNA-dir_RNA_pol_su2"/>
</dbReference>
<dbReference type="Pfam" id="PF04561">
    <property type="entry name" value="RNA_pol_Rpb2_2"/>
    <property type="match status" value="1"/>
</dbReference>
<dbReference type="PROSITE" id="PS01166">
    <property type="entry name" value="RNA_POL_BETA"/>
    <property type="match status" value="1"/>
</dbReference>
<dbReference type="InterPro" id="IPR007120">
    <property type="entry name" value="DNA-dir_RNAP_su2_dom"/>
</dbReference>
<evidence type="ECO:0000256" key="4">
    <source>
        <dbReference type="ARBA" id="ARBA00022679"/>
    </source>
</evidence>
<comment type="similarity">
    <text evidence="1">Belongs to the RNA polymerase beta chain family.</text>
</comment>
<dbReference type="GO" id="GO:0003677">
    <property type="term" value="F:DNA binding"/>
    <property type="evidence" value="ECO:0007669"/>
    <property type="project" value="InterPro"/>
</dbReference>
<evidence type="ECO:0000256" key="5">
    <source>
        <dbReference type="ARBA" id="ARBA00022695"/>
    </source>
</evidence>
<keyword evidence="6" id="KW-0804">Transcription</keyword>
<evidence type="ECO:0000313" key="10">
    <source>
        <dbReference type="EMBL" id="KAF2551584.1"/>
    </source>
</evidence>
<keyword evidence="3" id="KW-0240">DNA-directed RNA polymerase</keyword>
<dbReference type="InterPro" id="IPR007121">
    <property type="entry name" value="RNA_pol_bsu_CS"/>
</dbReference>
<gene>
    <name evidence="10" type="ORF">F2Q68_00035772</name>
</gene>
<dbReference type="Proteomes" id="UP000712281">
    <property type="component" value="Unassembled WGS sequence"/>
</dbReference>
<dbReference type="PANTHER" id="PTHR20856">
    <property type="entry name" value="DNA-DIRECTED RNA POLYMERASE I SUBUNIT 2"/>
    <property type="match status" value="1"/>
</dbReference>
<dbReference type="Gene3D" id="3.90.1110.10">
    <property type="entry name" value="RNA polymerase Rpb2, domain 2"/>
    <property type="match status" value="1"/>
</dbReference>
<dbReference type="InterPro" id="IPR037033">
    <property type="entry name" value="DNA-dir_RNAP_su2_hyb_sf"/>
</dbReference>
<dbReference type="Pfam" id="PF00562">
    <property type="entry name" value="RNA_pol_Rpb2_6"/>
    <property type="match status" value="1"/>
</dbReference>
<evidence type="ECO:0000259" key="8">
    <source>
        <dbReference type="Pfam" id="PF00562"/>
    </source>
</evidence>